<name>A0AAD6L341_9ROSI</name>
<comment type="caution">
    <text evidence="2">The sequence shown here is derived from an EMBL/GenBank/DDBJ whole genome shotgun (WGS) entry which is preliminary data.</text>
</comment>
<evidence type="ECO:0000313" key="2">
    <source>
        <dbReference type="EMBL" id="KAJ6433785.1"/>
    </source>
</evidence>
<dbReference type="Proteomes" id="UP001162972">
    <property type="component" value="Chromosome 13"/>
</dbReference>
<dbReference type="AlphaFoldDB" id="A0AAD6L341"/>
<feature type="transmembrane region" description="Helical" evidence="1">
    <location>
        <begin position="81"/>
        <end position="105"/>
    </location>
</feature>
<keyword evidence="1" id="KW-0472">Membrane</keyword>
<reference evidence="2 3" key="1">
    <citation type="journal article" date="2023" name="Int. J. Mol. Sci.">
        <title>De Novo Assembly and Annotation of 11 Diverse Shrub Willow (Salix) Genomes Reveals Novel Gene Organization in Sex-Linked Regions.</title>
        <authorList>
            <person name="Hyden B."/>
            <person name="Feng K."/>
            <person name="Yates T.B."/>
            <person name="Jawdy S."/>
            <person name="Cereghino C."/>
            <person name="Smart L.B."/>
            <person name="Muchero W."/>
        </authorList>
    </citation>
    <scope>NUCLEOTIDE SEQUENCE [LARGE SCALE GENOMIC DNA]</scope>
    <source>
        <tissue evidence="2">Shoot tip</tissue>
    </source>
</reference>
<keyword evidence="3" id="KW-1185">Reference proteome</keyword>
<dbReference type="EMBL" id="JAPFFJ010000002">
    <property type="protein sequence ID" value="KAJ6433785.1"/>
    <property type="molecule type" value="Genomic_DNA"/>
</dbReference>
<accession>A0AAD6L341</accession>
<keyword evidence="1" id="KW-0812">Transmembrane</keyword>
<evidence type="ECO:0000256" key="1">
    <source>
        <dbReference type="SAM" id="Phobius"/>
    </source>
</evidence>
<evidence type="ECO:0000313" key="3">
    <source>
        <dbReference type="Proteomes" id="UP001162972"/>
    </source>
</evidence>
<proteinExistence type="predicted"/>
<protein>
    <submittedName>
        <fullName evidence="2">Uncharacterized protein</fullName>
    </submittedName>
</protein>
<keyword evidence="1" id="KW-1133">Transmembrane helix</keyword>
<organism evidence="2 3">
    <name type="scientific">Salix udensis</name>
    <dbReference type="NCBI Taxonomy" id="889485"/>
    <lineage>
        <taxon>Eukaryota</taxon>
        <taxon>Viridiplantae</taxon>
        <taxon>Streptophyta</taxon>
        <taxon>Embryophyta</taxon>
        <taxon>Tracheophyta</taxon>
        <taxon>Spermatophyta</taxon>
        <taxon>Magnoliopsida</taxon>
        <taxon>eudicotyledons</taxon>
        <taxon>Gunneridae</taxon>
        <taxon>Pentapetalae</taxon>
        <taxon>rosids</taxon>
        <taxon>fabids</taxon>
        <taxon>Malpighiales</taxon>
        <taxon>Salicaceae</taxon>
        <taxon>Saliceae</taxon>
        <taxon>Salix</taxon>
    </lineage>
</organism>
<sequence>MFRLTTKLAKLKQLLRNKHLRCTSHISFRVYKAKSAWTEAQHQLDLDPSSVRFREIERERAGPSCTGTQGMLSIGFRMGMVWCILAGKKWVILLFNTTSLFFGVLDQLRD</sequence>
<gene>
    <name evidence="2" type="ORF">OIU84_017480</name>
</gene>